<reference evidence="1 2" key="1">
    <citation type="submission" date="2021-07" db="EMBL/GenBank/DDBJ databases">
        <authorList>
            <person name="Palmer J.M."/>
        </authorList>
    </citation>
    <scope>NUCLEOTIDE SEQUENCE [LARGE SCALE GENOMIC DNA]</scope>
    <source>
        <strain evidence="1 2">AT_MEX2019</strain>
        <tissue evidence="1">Muscle</tissue>
    </source>
</reference>
<comment type="caution">
    <text evidence="1">The sequence shown here is derived from an EMBL/GenBank/DDBJ whole genome shotgun (WGS) entry which is preliminary data.</text>
</comment>
<evidence type="ECO:0000313" key="1">
    <source>
        <dbReference type="EMBL" id="MED6237680.1"/>
    </source>
</evidence>
<protein>
    <submittedName>
        <fullName evidence="1">Uncharacterized protein</fullName>
    </submittedName>
</protein>
<dbReference type="EMBL" id="JAHUTI010018556">
    <property type="protein sequence ID" value="MED6237680.1"/>
    <property type="molecule type" value="Genomic_DNA"/>
</dbReference>
<organism evidence="1 2">
    <name type="scientific">Ataeniobius toweri</name>
    <dbReference type="NCBI Taxonomy" id="208326"/>
    <lineage>
        <taxon>Eukaryota</taxon>
        <taxon>Metazoa</taxon>
        <taxon>Chordata</taxon>
        <taxon>Craniata</taxon>
        <taxon>Vertebrata</taxon>
        <taxon>Euteleostomi</taxon>
        <taxon>Actinopterygii</taxon>
        <taxon>Neopterygii</taxon>
        <taxon>Teleostei</taxon>
        <taxon>Neoteleostei</taxon>
        <taxon>Acanthomorphata</taxon>
        <taxon>Ovalentaria</taxon>
        <taxon>Atherinomorphae</taxon>
        <taxon>Cyprinodontiformes</taxon>
        <taxon>Goodeidae</taxon>
        <taxon>Ataeniobius</taxon>
    </lineage>
</organism>
<gene>
    <name evidence="1" type="ORF">ATANTOWER_031283</name>
</gene>
<dbReference type="Proteomes" id="UP001345963">
    <property type="component" value="Unassembled WGS sequence"/>
</dbReference>
<proteinExistence type="predicted"/>
<name>A0ABU7AII3_9TELE</name>
<sequence>MPSLSCLSVYCFVPASSETEKISQSQTFNVGTAGAKIFSGPASDQFGYTVQQATNQWFGDSYGVFS</sequence>
<accession>A0ABU7AII3</accession>
<keyword evidence="2" id="KW-1185">Reference proteome</keyword>
<evidence type="ECO:0000313" key="2">
    <source>
        <dbReference type="Proteomes" id="UP001345963"/>
    </source>
</evidence>